<evidence type="ECO:0000256" key="2">
    <source>
        <dbReference type="ARBA" id="ARBA00003676"/>
    </source>
</evidence>
<dbReference type="SUPFAM" id="SSF54373">
    <property type="entry name" value="FAD-linked reductases, C-terminal domain"/>
    <property type="match status" value="1"/>
</dbReference>
<dbReference type="GO" id="GO:0071949">
    <property type="term" value="F:FAD binding"/>
    <property type="evidence" value="ECO:0007669"/>
    <property type="project" value="UniProtKB-UniRule"/>
</dbReference>
<reference evidence="11" key="2">
    <citation type="submission" date="2022-09" db="EMBL/GenBank/DDBJ databases">
        <title>Australian commercial rhizobial inoculants.</title>
        <authorList>
            <person name="Kohlmeier M.G."/>
            <person name="O'Hara G.W."/>
            <person name="Colombi E."/>
            <person name="Ramsay J.P."/>
            <person name="Terpolilli J."/>
        </authorList>
    </citation>
    <scope>NUCLEOTIDE SEQUENCE</scope>
    <source>
        <strain evidence="11">WSM1592</strain>
        <plasmid evidence="11">pWSM1592_2</plasmid>
    </source>
</reference>
<dbReference type="PANTHER" id="PTHR43624:SF2">
    <property type="entry name" value="ELECTRON TRANSFER FLAVOPROTEIN-QUINONE OXIDOREDUCTASE YDIS-RELATED"/>
    <property type="match status" value="1"/>
</dbReference>
<evidence type="ECO:0000256" key="7">
    <source>
        <dbReference type="ARBA" id="ARBA00023002"/>
    </source>
</evidence>
<dbReference type="SUPFAM" id="SSF51905">
    <property type="entry name" value="FAD/NAD(P)-binding domain"/>
    <property type="match status" value="1"/>
</dbReference>
<dbReference type="OrthoDB" id="417034at2"/>
<proteinExistence type="inferred from homology"/>
<evidence type="ECO:0000313" key="12">
    <source>
        <dbReference type="Proteomes" id="UP000294576"/>
    </source>
</evidence>
<dbReference type="Gene3D" id="3.50.50.60">
    <property type="entry name" value="FAD/NAD(P)-binding domain"/>
    <property type="match status" value="1"/>
</dbReference>
<dbReference type="Proteomes" id="UP000294576">
    <property type="component" value="Unassembled WGS sequence"/>
</dbReference>
<dbReference type="AlphaFoldDB" id="A0A4R3PQG3"/>
<evidence type="ECO:0000256" key="1">
    <source>
        <dbReference type="ARBA" id="ARBA00001974"/>
    </source>
</evidence>
<evidence type="ECO:0000256" key="6">
    <source>
        <dbReference type="ARBA" id="ARBA00022827"/>
    </source>
</evidence>
<comment type="function">
    <text evidence="8">Part of an electron transfer system.</text>
</comment>
<keyword evidence="13" id="KW-1185">Reference proteome</keyword>
<keyword evidence="5 8" id="KW-0285">Flavoprotein</keyword>
<comment type="cofactor">
    <cofactor evidence="1 8">
        <name>FAD</name>
        <dbReference type="ChEBI" id="CHEBI:57692"/>
    </cofactor>
</comment>
<dbReference type="Pfam" id="PF26311">
    <property type="entry name" value="ETF-QO_FixC_C"/>
    <property type="match status" value="1"/>
</dbReference>
<gene>
    <name evidence="10" type="ORF">EV132_14212</name>
    <name evidence="11" type="ORF">N2599_34895</name>
</gene>
<evidence type="ECO:0000313" key="11">
    <source>
        <dbReference type="EMBL" id="UWU19384.1"/>
    </source>
</evidence>
<feature type="domain" description="FixC-like C-terminal" evidence="9">
    <location>
        <begin position="369"/>
        <end position="435"/>
    </location>
</feature>
<dbReference type="GO" id="GO:0016491">
    <property type="term" value="F:oxidoreductase activity"/>
    <property type="evidence" value="ECO:0007669"/>
    <property type="project" value="UniProtKB-UniRule"/>
</dbReference>
<organism evidence="10 12">
    <name type="scientific">Rhizobium sullae</name>
    <name type="common">Rhizobium hedysari</name>
    <dbReference type="NCBI Taxonomy" id="50338"/>
    <lineage>
        <taxon>Bacteria</taxon>
        <taxon>Pseudomonadati</taxon>
        <taxon>Pseudomonadota</taxon>
        <taxon>Alphaproteobacteria</taxon>
        <taxon>Hyphomicrobiales</taxon>
        <taxon>Rhizobiaceae</taxon>
        <taxon>Rhizobium/Agrobacterium group</taxon>
        <taxon>Rhizobium</taxon>
    </lineage>
</organism>
<evidence type="ECO:0000313" key="10">
    <source>
        <dbReference type="EMBL" id="TCU04038.1"/>
    </source>
</evidence>
<dbReference type="EMBL" id="CP104145">
    <property type="protein sequence ID" value="UWU19384.1"/>
    <property type="molecule type" value="Genomic_DNA"/>
</dbReference>
<keyword evidence="11" id="KW-0614">Plasmid</keyword>
<evidence type="ECO:0000256" key="5">
    <source>
        <dbReference type="ARBA" id="ARBA00022630"/>
    </source>
</evidence>
<geneLocation type="plasmid" evidence="11 13">
    <name>pWSM1592_2</name>
</geneLocation>
<name>A0A4R3PQG3_RHISU</name>
<dbReference type="PANTHER" id="PTHR43624">
    <property type="entry name" value="ELECTRON TRANSFER FLAVOPROTEIN-QUINONE OXIDOREDUCTASE YDIS-RELATED"/>
    <property type="match status" value="1"/>
</dbReference>
<evidence type="ECO:0000313" key="13">
    <source>
        <dbReference type="Proteomes" id="UP001060123"/>
    </source>
</evidence>
<reference evidence="10 12" key="1">
    <citation type="submission" date="2019-03" db="EMBL/GenBank/DDBJ databases">
        <title>Genomic Encyclopedia of Type Strains, Phase IV (KMG-V): Genome sequencing to study the core and pangenomes of soil and plant-associated prokaryotes.</title>
        <authorList>
            <person name="Whitman W."/>
        </authorList>
    </citation>
    <scope>NUCLEOTIDE SEQUENCE [LARGE SCALE GENOMIC DNA]</scope>
    <source>
        <strain evidence="10 12">Hc14</strain>
    </source>
</reference>
<keyword evidence="7 8" id="KW-0560">Oxidoreductase</keyword>
<dbReference type="InterPro" id="IPR059103">
    <property type="entry name" value="FixC-like_C"/>
</dbReference>
<evidence type="ECO:0000259" key="9">
    <source>
        <dbReference type="Pfam" id="PF26311"/>
    </source>
</evidence>
<dbReference type="InterPro" id="IPR036188">
    <property type="entry name" value="FAD/NAD-bd_sf"/>
</dbReference>
<evidence type="ECO:0000256" key="4">
    <source>
        <dbReference type="ARBA" id="ARBA00019877"/>
    </source>
</evidence>
<dbReference type="RefSeq" id="WP_027513686.1">
    <property type="nucleotide sequence ID" value="NZ_CP104145.1"/>
</dbReference>
<evidence type="ECO:0000256" key="8">
    <source>
        <dbReference type="RuleBase" id="RU366069"/>
    </source>
</evidence>
<accession>A0A4R3PQG3</accession>
<sequence length="435" mass="47506">MSEEKFDAIVVGAGMSGNAAAYTMASSGLKVLQLERGEYPGSKNVQGAILYANTLETIIPDFRDDAPLERHLVEQRFWIMDDTSHTGMHYRSDDFNEQRPNRYTIIRAQFDKWFSGKVREAGGTVLCETTVTKLAQDLSGKVIGVHTDRTGGVILADVVVLAEGANGLLGTRAGLREMPKPEHVALAVKEMHFLPEEIIAERFGLTEDEGCVIEAGGTISRGMAGLGFLYTNRESISLGIGCLVSGLASTMEKPYALLDAFKGHPSIRPLIAGSEIKEYAAHLIPEGGFKAIPQLFGNGWVVVGDAAQLNNAVHREGSNLAMASGRMVGESIFHIKCRGGAMTKQNLSLYKSMLDKSFVMKDLRKHKDMPALLHTNRQSFFTTYPKLISQAAQNFVRVDGTPKIESEKATSAAFIKARSRWGLVSDAVRLALAWR</sequence>
<comment type="similarity">
    <text evidence="3 8">Belongs to the ETF-QO/FixC family.</text>
</comment>
<keyword evidence="6 8" id="KW-0274">FAD</keyword>
<dbReference type="Proteomes" id="UP001060123">
    <property type="component" value="Plasmid pWSM1592_2"/>
</dbReference>
<comment type="function">
    <text evidence="2">Could be required for the formation of a functional nitrogenase Fe protein. Probably accepts electrons from FixA/FixB and reduces a quinone.</text>
</comment>
<dbReference type="Pfam" id="PF12831">
    <property type="entry name" value="FAD_oxidored"/>
    <property type="match status" value="1"/>
</dbReference>
<evidence type="ECO:0000256" key="3">
    <source>
        <dbReference type="ARBA" id="ARBA00006796"/>
    </source>
</evidence>
<protein>
    <recommendedName>
        <fullName evidence="4 8">Protein FixC</fullName>
    </recommendedName>
</protein>
<dbReference type="InterPro" id="IPR039651">
    <property type="entry name" value="FixC-like"/>
</dbReference>
<dbReference type="EMBL" id="SMBH01000042">
    <property type="protein sequence ID" value="TCU04038.1"/>
    <property type="molecule type" value="Genomic_DNA"/>
</dbReference>